<dbReference type="Pfam" id="PF12833">
    <property type="entry name" value="HTH_18"/>
    <property type="match status" value="1"/>
</dbReference>
<organism evidence="4 5">
    <name type="scientific">Sphingobacterium multivorum</name>
    <dbReference type="NCBI Taxonomy" id="28454"/>
    <lineage>
        <taxon>Bacteria</taxon>
        <taxon>Pseudomonadati</taxon>
        <taxon>Bacteroidota</taxon>
        <taxon>Sphingobacteriia</taxon>
        <taxon>Sphingobacteriales</taxon>
        <taxon>Sphingobacteriaceae</taxon>
        <taxon>Sphingobacterium</taxon>
    </lineage>
</organism>
<keyword evidence="1" id="KW-0805">Transcription regulation</keyword>
<dbReference type="InterPro" id="IPR018060">
    <property type="entry name" value="HTH_AraC"/>
</dbReference>
<evidence type="ECO:0000313" key="5">
    <source>
        <dbReference type="Proteomes" id="UP000251241"/>
    </source>
</evidence>
<dbReference type="GO" id="GO:0003700">
    <property type="term" value="F:DNA-binding transcription factor activity"/>
    <property type="evidence" value="ECO:0007669"/>
    <property type="project" value="InterPro"/>
</dbReference>
<dbReference type="SMART" id="SM00342">
    <property type="entry name" value="HTH_ARAC"/>
    <property type="match status" value="1"/>
</dbReference>
<dbReference type="PROSITE" id="PS01124">
    <property type="entry name" value="HTH_ARAC_FAMILY_2"/>
    <property type="match status" value="1"/>
</dbReference>
<dbReference type="Gene3D" id="1.10.10.60">
    <property type="entry name" value="Homeodomain-like"/>
    <property type="match status" value="1"/>
</dbReference>
<gene>
    <name evidence="4" type="ORF">NCTC11343_04783</name>
</gene>
<sequence>MFNTANITTCDEQVEHLGFLYRMRNIRVHTCHMLKSKEVLTLILIHSGGGIRQIDQGQHNIMGYQIHLMFPGQSSSFYFFKETAVYHFRIPWQNFEKLCHTLSINIKLLKDYPILQIAAYEFERLRYEFDKIREELSRYQPLLSLILSRLGTSLLEINRSLTKHIDNLAPYTYPAILNRFLELIELHYKKEHHVAYYANLLNITATTLWIQTQQYMETTPLKLIHNRLLKEAMHLLRLGANPIKTTLIELGFEDSATFSHFFKKQTNMSPSAYQKKHLPHKKT</sequence>
<dbReference type="SUPFAM" id="SSF46689">
    <property type="entry name" value="Homeodomain-like"/>
    <property type="match status" value="1"/>
</dbReference>
<keyword evidence="2" id="KW-0238">DNA-binding</keyword>
<evidence type="ECO:0000256" key="2">
    <source>
        <dbReference type="ARBA" id="ARBA00023125"/>
    </source>
</evidence>
<dbReference type="GeneID" id="97179677"/>
<dbReference type="RefSeq" id="WP_112376043.1">
    <property type="nucleotide sequence ID" value="NZ_CP069793.1"/>
</dbReference>
<protein>
    <submittedName>
        <fullName evidence="4">Transcriptional activator RhaS</fullName>
    </submittedName>
</protein>
<dbReference type="EMBL" id="UAUU01000011">
    <property type="protein sequence ID" value="SPZ92818.1"/>
    <property type="molecule type" value="Genomic_DNA"/>
</dbReference>
<reference evidence="4 5" key="1">
    <citation type="submission" date="2018-06" db="EMBL/GenBank/DDBJ databases">
        <authorList>
            <consortium name="Pathogen Informatics"/>
            <person name="Doyle S."/>
        </authorList>
    </citation>
    <scope>NUCLEOTIDE SEQUENCE [LARGE SCALE GENOMIC DNA]</scope>
    <source>
        <strain evidence="4 5">NCTC11343</strain>
    </source>
</reference>
<evidence type="ECO:0000256" key="1">
    <source>
        <dbReference type="ARBA" id="ARBA00023015"/>
    </source>
</evidence>
<dbReference type="PANTHER" id="PTHR43280">
    <property type="entry name" value="ARAC-FAMILY TRANSCRIPTIONAL REGULATOR"/>
    <property type="match status" value="1"/>
</dbReference>
<dbReference type="AlphaFoldDB" id="A0A2X2JFZ4"/>
<evidence type="ECO:0000313" key="4">
    <source>
        <dbReference type="EMBL" id="SPZ92818.1"/>
    </source>
</evidence>
<keyword evidence="3" id="KW-0804">Transcription</keyword>
<evidence type="ECO:0000256" key="3">
    <source>
        <dbReference type="ARBA" id="ARBA00023163"/>
    </source>
</evidence>
<dbReference type="GO" id="GO:0043565">
    <property type="term" value="F:sequence-specific DNA binding"/>
    <property type="evidence" value="ECO:0007669"/>
    <property type="project" value="InterPro"/>
</dbReference>
<dbReference type="PANTHER" id="PTHR43280:SF32">
    <property type="entry name" value="TRANSCRIPTIONAL REGULATORY PROTEIN"/>
    <property type="match status" value="1"/>
</dbReference>
<proteinExistence type="predicted"/>
<name>A0A2X2JFZ4_SPHMU</name>
<dbReference type="Proteomes" id="UP000251241">
    <property type="component" value="Unassembled WGS sequence"/>
</dbReference>
<dbReference type="InterPro" id="IPR009057">
    <property type="entry name" value="Homeodomain-like_sf"/>
</dbReference>
<accession>A0A2X2JFZ4</accession>